<feature type="domain" description="Insertion element IS402-like" evidence="1">
    <location>
        <begin position="6"/>
        <end position="78"/>
    </location>
</feature>
<dbReference type="Pfam" id="PF13340">
    <property type="entry name" value="DUF4096"/>
    <property type="match status" value="1"/>
</dbReference>
<gene>
    <name evidence="2" type="ORF">APZ41_021255</name>
</gene>
<dbReference type="InterPro" id="IPR052909">
    <property type="entry name" value="Transposase_6_like"/>
</dbReference>
<evidence type="ECO:0000313" key="3">
    <source>
        <dbReference type="Proteomes" id="UP000054844"/>
    </source>
</evidence>
<dbReference type="STRING" id="207340.APZ41_021255"/>
<dbReference type="NCBIfam" id="NF033580">
    <property type="entry name" value="transpos_IS5_3"/>
    <property type="match status" value="1"/>
</dbReference>
<dbReference type="PANTHER" id="PTHR46637:SF1">
    <property type="entry name" value="BLL5188 PROTEIN"/>
    <property type="match status" value="1"/>
</dbReference>
<organism evidence="2 3">
    <name type="scientific">Roseomonas mucosa</name>
    <dbReference type="NCBI Taxonomy" id="207340"/>
    <lineage>
        <taxon>Bacteria</taxon>
        <taxon>Pseudomonadati</taxon>
        <taxon>Pseudomonadota</taxon>
        <taxon>Alphaproteobacteria</taxon>
        <taxon>Acetobacterales</taxon>
        <taxon>Roseomonadaceae</taxon>
        <taxon>Roseomonas</taxon>
    </lineage>
</organism>
<keyword evidence="3" id="KW-1185">Reference proteome</keyword>
<evidence type="ECO:0000259" key="1">
    <source>
        <dbReference type="Pfam" id="PF13340"/>
    </source>
</evidence>
<accession>A0A1S8CZ15</accession>
<dbReference type="InterPro" id="IPR025161">
    <property type="entry name" value="IS402-like_dom"/>
</dbReference>
<proteinExistence type="predicted"/>
<dbReference type="EMBL" id="LLWF02000169">
    <property type="protein sequence ID" value="ONH81181.1"/>
    <property type="molecule type" value="Genomic_DNA"/>
</dbReference>
<reference evidence="2" key="1">
    <citation type="submission" date="2016-12" db="EMBL/GenBank/DDBJ databases">
        <title>Draft genome sequence of Roseomonas mucosa strain AU37, isolated from a peripheral intravenous catheter.</title>
        <authorList>
            <person name="Choudhury M.A."/>
            <person name="Sidjabat H.E."/>
            <person name="Wailan A.M."/>
            <person name="Zhang L."/>
            <person name="Marsh N.M."/>
            <person name="Rickard C.M."/>
            <person name="Davies M."/>
            <person name="Mcmillan D.J."/>
        </authorList>
    </citation>
    <scope>NUCLEOTIDE SEQUENCE [LARGE SCALE GENOMIC DNA]</scope>
    <source>
        <strain evidence="2">AU37</strain>
    </source>
</reference>
<sequence>MVRDRLTDAEWAIFAPFLTEQSARGGRPPKDHRRTLDGIFWITRTGAPWRDLPEELGKWNSVHRQFRRWTTSGIWDVLLQALADSGGEADMLQMIDSTIIRAHHCAAGGRGGPKVRLSAARAAASRPSSTCVPMPMACPSASC</sequence>
<comment type="caution">
    <text evidence="2">The sequence shown here is derived from an EMBL/GenBank/DDBJ whole genome shotgun (WGS) entry which is preliminary data.</text>
</comment>
<evidence type="ECO:0000313" key="2">
    <source>
        <dbReference type="EMBL" id="ONH81181.1"/>
    </source>
</evidence>
<dbReference type="AlphaFoldDB" id="A0A1S8CZ15"/>
<name>A0A1S8CZ15_9PROT</name>
<protein>
    <submittedName>
        <fullName evidence="2">Transposase</fullName>
    </submittedName>
</protein>
<dbReference type="Proteomes" id="UP000054844">
    <property type="component" value="Unassembled WGS sequence"/>
</dbReference>
<dbReference type="PANTHER" id="PTHR46637">
    <property type="entry name" value="TIS1421-TRANSPOSASE PROTEIN A"/>
    <property type="match status" value="1"/>
</dbReference>